<feature type="region of interest" description="Disordered" evidence="9">
    <location>
        <begin position="565"/>
        <end position="586"/>
    </location>
</feature>
<dbReference type="GO" id="GO:0005886">
    <property type="term" value="C:plasma membrane"/>
    <property type="evidence" value="ECO:0007669"/>
    <property type="project" value="UniProtKB-SubCell"/>
</dbReference>
<accession>A0A168HZX9</accession>
<keyword evidence="14" id="KW-1185">Reference proteome</keyword>
<feature type="transmembrane region" description="Helical" evidence="10">
    <location>
        <begin position="895"/>
        <end position="915"/>
    </location>
</feature>
<dbReference type="GO" id="GO:0140359">
    <property type="term" value="F:ABC-type transporter activity"/>
    <property type="evidence" value="ECO:0007669"/>
    <property type="project" value="InterPro"/>
</dbReference>
<dbReference type="SUPFAM" id="SSF52540">
    <property type="entry name" value="P-loop containing nucleoside triphosphate hydrolases"/>
    <property type="match status" value="2"/>
</dbReference>
<organism evidence="13 14">
    <name type="scientific">Akanthomyces lecanii RCEF 1005</name>
    <dbReference type="NCBI Taxonomy" id="1081108"/>
    <lineage>
        <taxon>Eukaryota</taxon>
        <taxon>Fungi</taxon>
        <taxon>Dikarya</taxon>
        <taxon>Ascomycota</taxon>
        <taxon>Pezizomycotina</taxon>
        <taxon>Sordariomycetes</taxon>
        <taxon>Hypocreomycetidae</taxon>
        <taxon>Hypocreales</taxon>
        <taxon>Cordycipitaceae</taxon>
        <taxon>Akanthomyces</taxon>
        <taxon>Cordyceps confragosa</taxon>
    </lineage>
</organism>
<dbReference type="GO" id="GO:0016887">
    <property type="term" value="F:ATP hydrolysis activity"/>
    <property type="evidence" value="ECO:0007669"/>
    <property type="project" value="InterPro"/>
</dbReference>
<dbReference type="PANTHER" id="PTHR24223:SF399">
    <property type="entry name" value="ABC TRANSPORTER ATNG"/>
    <property type="match status" value="1"/>
</dbReference>
<feature type="transmembrane region" description="Helical" evidence="10">
    <location>
        <begin position="26"/>
        <end position="48"/>
    </location>
</feature>
<sequence length="1336" mass="146371">MASLADEAVWAPLDSLFGSAIRLEDIVVNMLPSIVALFLSPLVISDYFRQPVYVRNSPLLWLKLVGAAFLVAVEMTCLVFRCTLIGARTDSTFAAASLDLMAASTVGAVFYIEHRRAIRTSTFLGLHLAVGILIDATRSRSYFSRPGLEMIGALAVAAASIRFSLLILEELPKEIAVPADKADEMGKEARSGFWGRTCFMWLHSTILLGFRNILTISDLGSIGSEFSSRLLYTRFSALWRSASNASHSSLLVVCFKMLRWPFLAVLLPRLAVTACNFMQPHLLERSIAIIGNPNATEAEVNEMIGAVAAVFMGVALSHAMTDHMAYRCVTRLRGALVSHILAKTHRLPVSDAKKSSAVTLMSTEIESIAIGLPKCLDLLIGLVEVGLGVYCLSRFTGHSSILVVIMTILSSIVSYILGRRVTLAYKNWNKSIETRVAETSAVLSQLQTIKTLGLGPTIAKHVQRLRAEEIRNSRPYRLVGACLYAWIEFADSMTPILVIALGLFWNGSPRHLTASTIYPVLSILALTTRPLMTILHSYSMVQPMIASLARIDEFLRLEEHKDQRRRLRSSPMTVKSPGKQFSDSKASVDEATPNAVEFRNVSMGPRDLEDPILKDLSFCIARGSTSVVLGPMGSGKSYLLQSILGESHISTGSLYVDDCNIAYCGQDVWLENGSLKDNVIGPRPFNSCLYSTTLRACMLEEDVALLPGGDNYKVGSRGLRLSGGQRARVSIARAVYSELSVVVLDDIFSSLDRKTAVAILGRLLGENGIFRTRETTVLLATYMRKATWEKNSECGTHREEILQVLSFRNSPTPSVAGDQQDETLSTPGKDEQSGVAEPGDVLFSRQKGDWGLYKLICNAFGKRQFVGWLLLVSGLSFGEIAPLFQIGAIVSGSTYMVAILAPTIAIAYAVQYGYLRTSRQLRHLDLESKTPLYTLFTESAEGLLYIRAYGWQEHKLQCGFERLDVSQKPYYMLSSLQRWLGLVLDLLAAVIAVVLATLALKLRNTTSEAAFGLSFFHAIEFSRILSAVIHSWTHLETTVGAISRLRSFLRETPVESEKGVIPPKNWPRSGKIQIQRVTARHGAENKDPGALNGKSSLLMTLLGFLSYSGNIKIDGLEISAVQRDELRGRITTISQEQLELAGSIRANLRPYDLDGKGTVYTSYLDSKPQSNDGDATPQNNDDELQALLERLCLWEAIAATSGGLDGALADASLSHGQMQLLCLARGILRRRTTGSRVVLVDEATSSVDPMTDAAARLVMADEFAGCTVLTVTHRPETLAAADVRVELAQGRICAVQETVAATREREERKKCGIEDAGRRREASMAAIAQMAKAVKR</sequence>
<feature type="transmembrane region" description="Helical" evidence="10">
    <location>
        <begin position="60"/>
        <end position="80"/>
    </location>
</feature>
<keyword evidence="4 10" id="KW-0812">Transmembrane</keyword>
<feature type="region of interest" description="Disordered" evidence="9">
    <location>
        <begin position="811"/>
        <end position="836"/>
    </location>
</feature>
<keyword evidence="2" id="KW-0813">Transport</keyword>
<dbReference type="Gene3D" id="3.40.50.300">
    <property type="entry name" value="P-loop containing nucleotide triphosphate hydrolases"/>
    <property type="match status" value="2"/>
</dbReference>
<evidence type="ECO:0000256" key="10">
    <source>
        <dbReference type="SAM" id="Phobius"/>
    </source>
</evidence>
<dbReference type="Pfam" id="PF00664">
    <property type="entry name" value="ABC_membrane"/>
    <property type="match status" value="2"/>
</dbReference>
<dbReference type="InterPro" id="IPR050173">
    <property type="entry name" value="ABC_transporter_C-like"/>
</dbReference>
<keyword evidence="3" id="KW-1003">Cell membrane</keyword>
<comment type="subcellular location">
    <subcellularLocation>
        <location evidence="1">Cell membrane</location>
        <topology evidence="1">Multi-pass membrane protein</topology>
    </subcellularLocation>
</comment>
<dbReference type="InterPro" id="IPR044726">
    <property type="entry name" value="ABCC_6TM_D2"/>
</dbReference>
<dbReference type="OrthoDB" id="4865934at2759"/>
<feature type="domain" description="ABC transmembrane type-1" evidence="12">
    <location>
        <begin position="893"/>
        <end position="1037"/>
    </location>
</feature>
<dbReference type="InterPro" id="IPR003593">
    <property type="entry name" value="AAA+_ATPase"/>
</dbReference>
<evidence type="ECO:0000256" key="5">
    <source>
        <dbReference type="ARBA" id="ARBA00022741"/>
    </source>
</evidence>
<evidence type="ECO:0000259" key="11">
    <source>
        <dbReference type="PROSITE" id="PS50893"/>
    </source>
</evidence>
<name>A0A168HZX9_CORDF</name>
<dbReference type="CDD" id="cd18580">
    <property type="entry name" value="ABC_6TM_ABCC_D2"/>
    <property type="match status" value="1"/>
</dbReference>
<dbReference type="PROSITE" id="PS00211">
    <property type="entry name" value="ABC_TRANSPORTER_1"/>
    <property type="match status" value="2"/>
</dbReference>
<feature type="transmembrane region" description="Helical" evidence="10">
    <location>
        <begin position="92"/>
        <end position="112"/>
    </location>
</feature>
<dbReference type="GO" id="GO:0005524">
    <property type="term" value="F:ATP binding"/>
    <property type="evidence" value="ECO:0007669"/>
    <property type="project" value="UniProtKB-KW"/>
</dbReference>
<comment type="caution">
    <text evidence="13">The sequence shown here is derived from an EMBL/GenBank/DDBJ whole genome shotgun (WGS) entry which is preliminary data.</text>
</comment>
<feature type="domain" description="ABC transporter" evidence="11">
    <location>
        <begin position="596"/>
        <end position="824"/>
    </location>
</feature>
<dbReference type="PANTHER" id="PTHR24223">
    <property type="entry name" value="ATP-BINDING CASSETTE SUB-FAMILY C"/>
    <property type="match status" value="1"/>
</dbReference>
<dbReference type="Pfam" id="PF00005">
    <property type="entry name" value="ABC_tran"/>
    <property type="match status" value="2"/>
</dbReference>
<feature type="domain" description="ABC transmembrane type-1" evidence="12">
    <location>
        <begin position="270"/>
        <end position="542"/>
    </location>
</feature>
<dbReference type="Proteomes" id="UP000076881">
    <property type="component" value="Unassembled WGS sequence"/>
</dbReference>
<protein>
    <submittedName>
        <fullName evidence="13">ABC transporter, transmembrane domain, type 1</fullName>
    </submittedName>
</protein>
<dbReference type="EMBL" id="AZHF01000003">
    <property type="protein sequence ID" value="OAA78540.1"/>
    <property type="molecule type" value="Genomic_DNA"/>
</dbReference>
<dbReference type="InterPro" id="IPR017871">
    <property type="entry name" value="ABC_transporter-like_CS"/>
</dbReference>
<dbReference type="PROSITE" id="PS50893">
    <property type="entry name" value="ABC_TRANSPORTER_2"/>
    <property type="match status" value="1"/>
</dbReference>
<keyword evidence="7 10" id="KW-1133">Transmembrane helix</keyword>
<evidence type="ECO:0000256" key="6">
    <source>
        <dbReference type="ARBA" id="ARBA00022840"/>
    </source>
</evidence>
<feature type="transmembrane region" description="Helical" evidence="10">
    <location>
        <begin position="979"/>
        <end position="1000"/>
    </location>
</feature>
<proteinExistence type="predicted"/>
<dbReference type="InterPro" id="IPR027417">
    <property type="entry name" value="P-loop_NTPase"/>
</dbReference>
<feature type="transmembrane region" description="Helical" evidence="10">
    <location>
        <begin position="517"/>
        <end position="535"/>
    </location>
</feature>
<dbReference type="InterPro" id="IPR011527">
    <property type="entry name" value="ABC1_TM_dom"/>
</dbReference>
<evidence type="ECO:0000256" key="1">
    <source>
        <dbReference type="ARBA" id="ARBA00004651"/>
    </source>
</evidence>
<evidence type="ECO:0000256" key="3">
    <source>
        <dbReference type="ARBA" id="ARBA00022475"/>
    </source>
</evidence>
<dbReference type="SMART" id="SM00382">
    <property type="entry name" value="AAA"/>
    <property type="match status" value="2"/>
</dbReference>
<dbReference type="Gene3D" id="1.20.1560.10">
    <property type="entry name" value="ABC transporter type 1, transmembrane domain"/>
    <property type="match status" value="2"/>
</dbReference>
<evidence type="ECO:0000313" key="13">
    <source>
        <dbReference type="EMBL" id="OAA78540.1"/>
    </source>
</evidence>
<evidence type="ECO:0000256" key="2">
    <source>
        <dbReference type="ARBA" id="ARBA00022448"/>
    </source>
</evidence>
<keyword evidence="5" id="KW-0547">Nucleotide-binding</keyword>
<evidence type="ECO:0000259" key="12">
    <source>
        <dbReference type="PROSITE" id="PS50929"/>
    </source>
</evidence>
<dbReference type="InterPro" id="IPR036640">
    <property type="entry name" value="ABC1_TM_sf"/>
</dbReference>
<dbReference type="PROSITE" id="PS50929">
    <property type="entry name" value="ABC_TM1F"/>
    <property type="match status" value="2"/>
</dbReference>
<feature type="transmembrane region" description="Helical" evidence="10">
    <location>
        <begin position="481"/>
        <end position="505"/>
    </location>
</feature>
<evidence type="ECO:0000256" key="9">
    <source>
        <dbReference type="SAM" id="MobiDB-lite"/>
    </source>
</evidence>
<feature type="transmembrane region" description="Helical" evidence="10">
    <location>
        <begin position="401"/>
        <end position="418"/>
    </location>
</feature>
<evidence type="ECO:0000256" key="8">
    <source>
        <dbReference type="ARBA" id="ARBA00023136"/>
    </source>
</evidence>
<keyword evidence="8 10" id="KW-0472">Membrane</keyword>
<keyword evidence="6" id="KW-0067">ATP-binding</keyword>
<feature type="transmembrane region" description="Helical" evidence="10">
    <location>
        <begin position="865"/>
        <end position="889"/>
    </location>
</feature>
<reference evidence="13 14" key="1">
    <citation type="journal article" date="2016" name="Genome Biol. Evol.">
        <title>Divergent and convergent evolution of fungal pathogenicity.</title>
        <authorList>
            <person name="Shang Y."/>
            <person name="Xiao G."/>
            <person name="Zheng P."/>
            <person name="Cen K."/>
            <person name="Zhan S."/>
            <person name="Wang C."/>
        </authorList>
    </citation>
    <scope>NUCLEOTIDE SEQUENCE [LARGE SCALE GENOMIC DNA]</scope>
    <source>
        <strain evidence="13 14">RCEF 1005</strain>
    </source>
</reference>
<evidence type="ECO:0000256" key="4">
    <source>
        <dbReference type="ARBA" id="ARBA00022692"/>
    </source>
</evidence>
<dbReference type="InterPro" id="IPR003439">
    <property type="entry name" value="ABC_transporter-like_ATP-bd"/>
</dbReference>
<evidence type="ECO:0000313" key="14">
    <source>
        <dbReference type="Proteomes" id="UP000076881"/>
    </source>
</evidence>
<gene>
    <name evidence="13" type="ORF">LEL_05363</name>
</gene>
<dbReference type="SUPFAM" id="SSF90123">
    <property type="entry name" value="ABC transporter transmembrane region"/>
    <property type="match status" value="2"/>
</dbReference>
<evidence type="ECO:0000256" key="7">
    <source>
        <dbReference type="ARBA" id="ARBA00022989"/>
    </source>
</evidence>